<comment type="caution">
    <text evidence="3">The sequence shown here is derived from an EMBL/GenBank/DDBJ whole genome shotgun (WGS) entry which is preliminary data.</text>
</comment>
<name>A0A814HI41_ADIRI</name>
<feature type="chain" id="PRO_5035600829" evidence="1">
    <location>
        <begin position="22"/>
        <end position="110"/>
    </location>
</feature>
<evidence type="ECO:0000256" key="1">
    <source>
        <dbReference type="SAM" id="SignalP"/>
    </source>
</evidence>
<evidence type="ECO:0000313" key="4">
    <source>
        <dbReference type="Proteomes" id="UP000663828"/>
    </source>
</evidence>
<sequence>MAKIFIHIVFLIVFLVEFNASIPSFANVNRDISMKSNRLARYASPLYNAMRYPSNYQYQGNHYPTLSEQDEAEPETFYVKMDIDSNEDTDADLDTETKYVNIMIDTKPRV</sequence>
<keyword evidence="4" id="KW-1185">Reference proteome</keyword>
<dbReference type="Proteomes" id="UP000663828">
    <property type="component" value="Unassembled WGS sequence"/>
</dbReference>
<proteinExistence type="predicted"/>
<evidence type="ECO:0000313" key="2">
    <source>
        <dbReference type="EMBL" id="CAF0895883.1"/>
    </source>
</evidence>
<dbReference type="Proteomes" id="UP000663852">
    <property type="component" value="Unassembled WGS sequence"/>
</dbReference>
<keyword evidence="1" id="KW-0732">Signal</keyword>
<feature type="signal peptide" evidence="1">
    <location>
        <begin position="1"/>
        <end position="21"/>
    </location>
</feature>
<protein>
    <submittedName>
        <fullName evidence="3">Uncharacterized protein</fullName>
    </submittedName>
</protein>
<dbReference type="AlphaFoldDB" id="A0A814HI41"/>
<evidence type="ECO:0000313" key="3">
    <source>
        <dbReference type="EMBL" id="CAF1009953.1"/>
    </source>
</evidence>
<gene>
    <name evidence="2" type="ORF">EDS130_LOCUS9523</name>
    <name evidence="3" type="ORF">XAT740_LOCUS13666</name>
</gene>
<dbReference type="OrthoDB" id="9986364at2759"/>
<dbReference type="EMBL" id="CAJNOJ010000032">
    <property type="protein sequence ID" value="CAF0895883.1"/>
    <property type="molecule type" value="Genomic_DNA"/>
</dbReference>
<dbReference type="EMBL" id="CAJNOR010000798">
    <property type="protein sequence ID" value="CAF1009953.1"/>
    <property type="molecule type" value="Genomic_DNA"/>
</dbReference>
<organism evidence="3 4">
    <name type="scientific">Adineta ricciae</name>
    <name type="common">Rotifer</name>
    <dbReference type="NCBI Taxonomy" id="249248"/>
    <lineage>
        <taxon>Eukaryota</taxon>
        <taxon>Metazoa</taxon>
        <taxon>Spiralia</taxon>
        <taxon>Gnathifera</taxon>
        <taxon>Rotifera</taxon>
        <taxon>Eurotatoria</taxon>
        <taxon>Bdelloidea</taxon>
        <taxon>Adinetida</taxon>
        <taxon>Adinetidae</taxon>
        <taxon>Adineta</taxon>
    </lineage>
</organism>
<accession>A0A814HI41</accession>
<reference evidence="3" key="1">
    <citation type="submission" date="2021-02" db="EMBL/GenBank/DDBJ databases">
        <authorList>
            <person name="Nowell W R."/>
        </authorList>
    </citation>
    <scope>NUCLEOTIDE SEQUENCE</scope>
</reference>